<feature type="region of interest" description="Disordered" evidence="1">
    <location>
        <begin position="157"/>
        <end position="185"/>
    </location>
</feature>
<evidence type="ECO:0000313" key="3">
    <source>
        <dbReference type="EMBL" id="KAJ4363410.1"/>
    </source>
</evidence>
<keyword evidence="4" id="KW-1185">Reference proteome</keyword>
<gene>
    <name evidence="3" type="ORF">N0V83_009703</name>
</gene>
<dbReference type="OrthoDB" id="3557394at2759"/>
<dbReference type="PANTHER" id="PTHR24148:SF73">
    <property type="entry name" value="HET DOMAIN PROTEIN (AFU_ORTHOLOGUE AFUA_8G01020)"/>
    <property type="match status" value="1"/>
</dbReference>
<feature type="region of interest" description="Disordered" evidence="1">
    <location>
        <begin position="577"/>
        <end position="596"/>
    </location>
</feature>
<dbReference type="Pfam" id="PF26639">
    <property type="entry name" value="Het-6_barrel"/>
    <property type="match status" value="1"/>
</dbReference>
<organism evidence="3 4">
    <name type="scientific">Neocucurbitaria cava</name>
    <dbReference type="NCBI Taxonomy" id="798079"/>
    <lineage>
        <taxon>Eukaryota</taxon>
        <taxon>Fungi</taxon>
        <taxon>Dikarya</taxon>
        <taxon>Ascomycota</taxon>
        <taxon>Pezizomycotina</taxon>
        <taxon>Dothideomycetes</taxon>
        <taxon>Pleosporomycetidae</taxon>
        <taxon>Pleosporales</taxon>
        <taxon>Pleosporineae</taxon>
        <taxon>Cucurbitariaceae</taxon>
        <taxon>Neocucurbitaria</taxon>
    </lineage>
</organism>
<name>A0A9W8XZU4_9PLEO</name>
<sequence length="626" mass="71054">MMASPEVQRPTNRDIRVLDLQPGSRNDDLKCDIRTVSLDAKPDFETLSYVWGQAPARDSIEVSHQRMLITPNLYSALRRLRYEDKRRTVWIDQLCINQWDAEDKANQVSLMRDIYRVCSHCVMWLGEIPDSTHGFDHEDAEAVFEFIRYVAEMDLEQPSDDNTTTTTTAPAPPSSDHHHHLDDEDLPTLFQNTPSGTTARKAFAAFAMYGNPWWRRIWTIQEAILPHTASFHWGPLSIARSSIILAAQRLKNGSRGFLAAFSPLFQARRRQHDELLRWLLYPVHGILHSWNGEVPLDLFMRWRHRQATDARDKVYALLGLLPAKVLPSAQACSYALSVPELFAQVTTDLMRYEGGLRPLVAASEMVHVTEELPSWAIDFACSNRVGKRQLKWWGHSHRYRQFSACGKHKLRFKVADEGRALYLTGVLVDRVLKVNSVYTVADDEPLIRGRVWDIISSAEGLLELFIASRPDLPSYPGGGSWDSALWRTMLGDLIMDEFPIDSARDEHEKHFKRARDRLAQGKPEVPNIVLESLRGMIPNHAFFITEKGYIGIGPPQTSAGDQVWIFYGGQVPFVMRKGEEDGDRGGGSGNDDQDRTLTLVGDTYVHGIMDGEAVKHGYAVQTVRIR</sequence>
<evidence type="ECO:0000259" key="2">
    <source>
        <dbReference type="Pfam" id="PF06985"/>
    </source>
</evidence>
<evidence type="ECO:0000313" key="4">
    <source>
        <dbReference type="Proteomes" id="UP001140560"/>
    </source>
</evidence>
<proteinExistence type="predicted"/>
<evidence type="ECO:0000256" key="1">
    <source>
        <dbReference type="SAM" id="MobiDB-lite"/>
    </source>
</evidence>
<dbReference type="EMBL" id="JAPEUY010000019">
    <property type="protein sequence ID" value="KAJ4363410.1"/>
    <property type="molecule type" value="Genomic_DNA"/>
</dbReference>
<dbReference type="Pfam" id="PF06985">
    <property type="entry name" value="HET"/>
    <property type="match status" value="1"/>
</dbReference>
<dbReference type="AlphaFoldDB" id="A0A9W8XZU4"/>
<reference evidence="3" key="1">
    <citation type="submission" date="2022-10" db="EMBL/GenBank/DDBJ databases">
        <title>Tapping the CABI collections for fungal endophytes: first genome assemblies for Collariella, Neodidymelliopsis, Ascochyta clinopodiicola, Didymella pomorum, Didymosphaeria variabile, Neocosmospora piperis and Neocucurbitaria cava.</title>
        <authorList>
            <person name="Hill R."/>
        </authorList>
    </citation>
    <scope>NUCLEOTIDE SEQUENCE</scope>
    <source>
        <strain evidence="3">IMI 356814</strain>
    </source>
</reference>
<dbReference type="InterPro" id="IPR010730">
    <property type="entry name" value="HET"/>
</dbReference>
<feature type="domain" description="Heterokaryon incompatibility" evidence="2">
    <location>
        <begin position="44"/>
        <end position="222"/>
    </location>
</feature>
<dbReference type="PANTHER" id="PTHR24148">
    <property type="entry name" value="ANKYRIN REPEAT DOMAIN-CONTAINING PROTEIN 39 HOMOLOG-RELATED"/>
    <property type="match status" value="1"/>
</dbReference>
<dbReference type="Proteomes" id="UP001140560">
    <property type="component" value="Unassembled WGS sequence"/>
</dbReference>
<dbReference type="InterPro" id="IPR052895">
    <property type="entry name" value="HetReg/Transcr_Mod"/>
</dbReference>
<accession>A0A9W8XZU4</accession>
<protein>
    <recommendedName>
        <fullName evidence="2">Heterokaryon incompatibility domain-containing protein</fullName>
    </recommendedName>
</protein>
<comment type="caution">
    <text evidence="3">The sequence shown here is derived from an EMBL/GenBank/DDBJ whole genome shotgun (WGS) entry which is preliminary data.</text>
</comment>